<comment type="caution">
    <text evidence="2">The sequence shown here is derived from an EMBL/GenBank/DDBJ whole genome shotgun (WGS) entry which is preliminary data.</text>
</comment>
<evidence type="ECO:0000313" key="3">
    <source>
        <dbReference type="Proteomes" id="UP000619244"/>
    </source>
</evidence>
<name>A0A918KGY1_9ACTN</name>
<proteinExistence type="predicted"/>
<feature type="region of interest" description="Disordered" evidence="1">
    <location>
        <begin position="1"/>
        <end position="23"/>
    </location>
</feature>
<dbReference type="EMBL" id="BMVU01000004">
    <property type="protein sequence ID" value="GGX63441.1"/>
    <property type="molecule type" value="Genomic_DNA"/>
</dbReference>
<organism evidence="2 3">
    <name type="scientific">Streptomyces minutiscleroticus</name>
    <dbReference type="NCBI Taxonomy" id="68238"/>
    <lineage>
        <taxon>Bacteria</taxon>
        <taxon>Bacillati</taxon>
        <taxon>Actinomycetota</taxon>
        <taxon>Actinomycetes</taxon>
        <taxon>Kitasatosporales</taxon>
        <taxon>Streptomycetaceae</taxon>
        <taxon>Streptomyces</taxon>
    </lineage>
</organism>
<reference evidence="2" key="1">
    <citation type="journal article" date="2014" name="Int. J. Syst. Evol. Microbiol.">
        <title>Complete genome sequence of Corynebacterium casei LMG S-19264T (=DSM 44701T), isolated from a smear-ripened cheese.</title>
        <authorList>
            <consortium name="US DOE Joint Genome Institute (JGI-PGF)"/>
            <person name="Walter F."/>
            <person name="Albersmeier A."/>
            <person name="Kalinowski J."/>
            <person name="Ruckert C."/>
        </authorList>
    </citation>
    <scope>NUCLEOTIDE SEQUENCE</scope>
    <source>
        <strain evidence="2">JCM 4790</strain>
    </source>
</reference>
<protein>
    <submittedName>
        <fullName evidence="2">Uncharacterized protein</fullName>
    </submittedName>
</protein>
<dbReference type="RefSeq" id="WP_190189562.1">
    <property type="nucleotide sequence ID" value="NZ_BMVU01000004.1"/>
</dbReference>
<accession>A0A918KGY1</accession>
<keyword evidence="3" id="KW-1185">Reference proteome</keyword>
<feature type="compositionally biased region" description="Polar residues" evidence="1">
    <location>
        <begin position="8"/>
        <end position="20"/>
    </location>
</feature>
<sequence length="65" mass="6684">MSAATFVPASSRSGHPSGGTSALDAGRRRLLGDALRAARAFAGAAFDVVVLGAYEEEAGVRRKLH</sequence>
<gene>
    <name evidence="2" type="ORF">GCM10010358_17280</name>
</gene>
<dbReference type="AlphaFoldDB" id="A0A918KGY1"/>
<dbReference type="Proteomes" id="UP000619244">
    <property type="component" value="Unassembled WGS sequence"/>
</dbReference>
<evidence type="ECO:0000313" key="2">
    <source>
        <dbReference type="EMBL" id="GGX63441.1"/>
    </source>
</evidence>
<evidence type="ECO:0000256" key="1">
    <source>
        <dbReference type="SAM" id="MobiDB-lite"/>
    </source>
</evidence>
<reference evidence="2" key="2">
    <citation type="submission" date="2020-09" db="EMBL/GenBank/DDBJ databases">
        <authorList>
            <person name="Sun Q."/>
            <person name="Ohkuma M."/>
        </authorList>
    </citation>
    <scope>NUCLEOTIDE SEQUENCE</scope>
    <source>
        <strain evidence="2">JCM 4790</strain>
    </source>
</reference>